<accession>A0A9Q0UN52</accession>
<comment type="caution">
    <text evidence="3">The sequence shown here is derived from an EMBL/GenBank/DDBJ whole genome shotgun (WGS) entry which is preliminary data.</text>
</comment>
<dbReference type="Proteomes" id="UP001151752">
    <property type="component" value="Chromosome 7"/>
</dbReference>
<dbReference type="Pfam" id="PF14389">
    <property type="entry name" value="Lzipper-MIP1"/>
    <property type="match status" value="1"/>
</dbReference>
<evidence type="ECO:0000313" key="4">
    <source>
        <dbReference type="Proteomes" id="UP001151752"/>
    </source>
</evidence>
<dbReference type="EMBL" id="JAPFFM010000011">
    <property type="protein sequence ID" value="KAJ6732993.1"/>
    <property type="molecule type" value="Genomic_DNA"/>
</dbReference>
<feature type="region of interest" description="Disordered" evidence="1">
    <location>
        <begin position="38"/>
        <end position="65"/>
    </location>
</feature>
<organism evidence="3 4">
    <name type="scientific">Salix koriyanagi</name>
    <dbReference type="NCBI Taxonomy" id="2511006"/>
    <lineage>
        <taxon>Eukaryota</taxon>
        <taxon>Viridiplantae</taxon>
        <taxon>Streptophyta</taxon>
        <taxon>Embryophyta</taxon>
        <taxon>Tracheophyta</taxon>
        <taxon>Spermatophyta</taxon>
        <taxon>Magnoliopsida</taxon>
        <taxon>eudicotyledons</taxon>
        <taxon>Gunneridae</taxon>
        <taxon>Pentapetalae</taxon>
        <taxon>rosids</taxon>
        <taxon>fabids</taxon>
        <taxon>Malpighiales</taxon>
        <taxon>Salicaceae</taxon>
        <taxon>Saliceae</taxon>
        <taxon>Salix</taxon>
    </lineage>
</organism>
<evidence type="ECO:0000313" key="3">
    <source>
        <dbReference type="EMBL" id="KAJ6732993.1"/>
    </source>
</evidence>
<dbReference type="InterPro" id="IPR025757">
    <property type="entry name" value="MIP1_Leuzipper"/>
</dbReference>
<proteinExistence type="predicted"/>
<sequence length="129" mass="14754">MGLGKIIAKWTFGRSLPDKKRVEEDGLDSSFESSSRIKLKMGQLKSSDKSKKKQSPKTEMQNSLKQEILQLEKRLQDQFQVRHALENALGYKTSSHDSTTELSMPKVNSCHNDFMEIEIVSRVCHCHSK</sequence>
<gene>
    <name evidence="3" type="ORF">OIU74_004861</name>
</gene>
<protein>
    <recommendedName>
        <fullName evidence="2">Ternary complex factor MIP1 leucine-zipper domain-containing protein</fullName>
    </recommendedName>
</protein>
<feature type="domain" description="Ternary complex factor MIP1 leucine-zipper" evidence="2">
    <location>
        <begin position="58"/>
        <end position="119"/>
    </location>
</feature>
<reference evidence="3" key="2">
    <citation type="journal article" date="2023" name="Int. J. Mol. Sci.">
        <title>De Novo Assembly and Annotation of 11 Diverse Shrub Willow (Salix) Genomes Reveals Novel Gene Organization in Sex-Linked Regions.</title>
        <authorList>
            <person name="Hyden B."/>
            <person name="Feng K."/>
            <person name="Yates T.B."/>
            <person name="Jawdy S."/>
            <person name="Cereghino C."/>
            <person name="Smart L.B."/>
            <person name="Muchero W."/>
        </authorList>
    </citation>
    <scope>NUCLEOTIDE SEQUENCE</scope>
    <source>
        <tissue evidence="3">Shoot tip</tissue>
    </source>
</reference>
<reference evidence="3" key="1">
    <citation type="submission" date="2022-11" db="EMBL/GenBank/DDBJ databases">
        <authorList>
            <person name="Hyden B.L."/>
            <person name="Feng K."/>
            <person name="Yates T."/>
            <person name="Jawdy S."/>
            <person name="Smart L.B."/>
            <person name="Muchero W."/>
        </authorList>
    </citation>
    <scope>NUCLEOTIDE SEQUENCE</scope>
    <source>
        <tissue evidence="3">Shoot tip</tissue>
    </source>
</reference>
<evidence type="ECO:0000259" key="2">
    <source>
        <dbReference type="Pfam" id="PF14389"/>
    </source>
</evidence>
<keyword evidence="4" id="KW-1185">Reference proteome</keyword>
<evidence type="ECO:0000256" key="1">
    <source>
        <dbReference type="SAM" id="MobiDB-lite"/>
    </source>
</evidence>
<name>A0A9Q0UN52_9ROSI</name>
<dbReference type="AlphaFoldDB" id="A0A9Q0UN52"/>